<reference evidence="3 4" key="1">
    <citation type="submission" date="2013-08" db="EMBL/GenBank/DDBJ databases">
        <authorList>
            <person name="Durkin A.S."/>
            <person name="Haft D.R."/>
            <person name="McCorrison J."/>
            <person name="Torralba M."/>
            <person name="Gillis M."/>
            <person name="Haft D.H."/>
            <person name="Methe B."/>
            <person name="Sutton G."/>
            <person name="Nelson K.E."/>
        </authorList>
    </citation>
    <scope>NUCLEOTIDE SEQUENCE [LARGE SCALE GENOMIC DNA]</scope>
    <source>
        <strain evidence="3 4">F0195</strain>
    </source>
</reference>
<dbReference type="eggNOG" id="COG3464">
    <property type="taxonomic scope" value="Bacteria"/>
</dbReference>
<dbReference type="InterPro" id="IPR047951">
    <property type="entry name" value="Transpos_ISL3"/>
</dbReference>
<proteinExistence type="predicted"/>
<dbReference type="PANTHER" id="PTHR33498:SF1">
    <property type="entry name" value="TRANSPOSASE FOR INSERTION SEQUENCE ELEMENT IS1557"/>
    <property type="match status" value="1"/>
</dbReference>
<sequence>QAAGCPVCHGRCGACDTCERAWRHPGVWQHGTIARRAAPRAAQAAGRSHAVQLPNRAIDHVRCQGRRESAERRRQLAGTKCVWPERRESLTERQLATGEEPDPARTRPRTARACQMGEALQDVYPCPDRGSAARALERLCSWMMHSNVRKMKTVARTLGKEREGIPDWWKRGSTDSFLEGLSFVVQSVRSAARGFRSIAHFRTMILLRLGRLDLTAQKKLACATH</sequence>
<dbReference type="RefSeq" id="WP_021726604.1">
    <property type="nucleotide sequence ID" value="NZ_AWEZ01000060.1"/>
</dbReference>
<dbReference type="EMBL" id="AWEZ01000060">
    <property type="protein sequence ID" value="ERL07193.1"/>
    <property type="molecule type" value="Genomic_DNA"/>
</dbReference>
<evidence type="ECO:0000313" key="3">
    <source>
        <dbReference type="EMBL" id="ERL07193.1"/>
    </source>
</evidence>
<dbReference type="AlphaFoldDB" id="U2TM04"/>
<feature type="non-terminal residue" evidence="3">
    <location>
        <position position="1"/>
    </location>
</feature>
<protein>
    <submittedName>
        <fullName evidence="3">Transposase</fullName>
    </submittedName>
</protein>
<dbReference type="PATRIC" id="fig|1125712.3.peg.1750"/>
<accession>U2TM04</accession>
<evidence type="ECO:0000313" key="4">
    <source>
        <dbReference type="Proteomes" id="UP000016638"/>
    </source>
</evidence>
<keyword evidence="4" id="KW-1185">Reference proteome</keyword>
<comment type="caution">
    <text evidence="3">The sequence shown here is derived from an EMBL/GenBank/DDBJ whole genome shotgun (WGS) entry which is preliminary data.</text>
</comment>
<organism evidence="3 4">
    <name type="scientific">Olsenella profusa F0195</name>
    <dbReference type="NCBI Taxonomy" id="1125712"/>
    <lineage>
        <taxon>Bacteria</taxon>
        <taxon>Bacillati</taxon>
        <taxon>Actinomycetota</taxon>
        <taxon>Coriobacteriia</taxon>
        <taxon>Coriobacteriales</taxon>
        <taxon>Atopobiaceae</taxon>
        <taxon>Olsenella</taxon>
    </lineage>
</organism>
<feature type="region of interest" description="Disordered" evidence="1">
    <location>
        <begin position="90"/>
        <end position="109"/>
    </location>
</feature>
<dbReference type="Proteomes" id="UP000016638">
    <property type="component" value="Unassembled WGS sequence"/>
</dbReference>
<dbReference type="Pfam" id="PF01610">
    <property type="entry name" value="DDE_Tnp_ISL3"/>
    <property type="match status" value="1"/>
</dbReference>
<gene>
    <name evidence="3" type="ORF">HMPREF1316_1765</name>
</gene>
<name>U2TM04_9ACTN</name>
<feature type="domain" description="Transposase IS204/IS1001/IS1096/IS1165 DDE" evidence="2">
    <location>
        <begin position="32"/>
        <end position="205"/>
    </location>
</feature>
<dbReference type="InterPro" id="IPR002560">
    <property type="entry name" value="Transposase_DDE"/>
</dbReference>
<dbReference type="PANTHER" id="PTHR33498">
    <property type="entry name" value="TRANSPOSASE FOR INSERTION SEQUENCE ELEMENT IS1557"/>
    <property type="match status" value="1"/>
</dbReference>
<evidence type="ECO:0000259" key="2">
    <source>
        <dbReference type="Pfam" id="PF01610"/>
    </source>
</evidence>
<evidence type="ECO:0000256" key="1">
    <source>
        <dbReference type="SAM" id="MobiDB-lite"/>
    </source>
</evidence>